<comment type="caution">
    <text evidence="2">The sequence shown here is derived from an EMBL/GenBank/DDBJ whole genome shotgun (WGS) entry which is preliminary data.</text>
</comment>
<feature type="transmembrane region" description="Helical" evidence="1">
    <location>
        <begin position="28"/>
        <end position="53"/>
    </location>
</feature>
<keyword evidence="1" id="KW-0812">Transmembrane</keyword>
<dbReference type="AlphaFoldDB" id="A0A4R1YVW8"/>
<name>A0A4R1YVW8_9RHOB</name>
<gene>
    <name evidence="2" type="ORF">EV216_108144</name>
</gene>
<dbReference type="EMBL" id="SLVM01000008">
    <property type="protein sequence ID" value="TCM85292.1"/>
    <property type="molecule type" value="Genomic_DNA"/>
</dbReference>
<reference evidence="2 3" key="1">
    <citation type="submission" date="2019-03" db="EMBL/GenBank/DDBJ databases">
        <title>Genomic Encyclopedia of Type Strains, Phase IV (KMG-IV): sequencing the most valuable type-strain genomes for metagenomic binning, comparative biology and taxonomic classification.</title>
        <authorList>
            <person name="Goeker M."/>
        </authorList>
    </citation>
    <scope>NUCLEOTIDE SEQUENCE [LARGE SCALE GENOMIC DNA]</scope>
    <source>
        <strain evidence="2 3">DSM 21153</strain>
    </source>
</reference>
<dbReference type="Proteomes" id="UP000295277">
    <property type="component" value="Unassembled WGS sequence"/>
</dbReference>
<keyword evidence="1" id="KW-0472">Membrane</keyword>
<proteinExistence type="predicted"/>
<keyword evidence="3" id="KW-1185">Reference proteome</keyword>
<accession>A0A4R1YVW8</accession>
<evidence type="ECO:0000313" key="2">
    <source>
        <dbReference type="EMBL" id="TCM85292.1"/>
    </source>
</evidence>
<evidence type="ECO:0000313" key="3">
    <source>
        <dbReference type="Proteomes" id="UP000295277"/>
    </source>
</evidence>
<protein>
    <submittedName>
        <fullName evidence="2">Uncharacterized protein</fullName>
    </submittedName>
</protein>
<sequence>MVNGPMARPRKTVMGIHAPPPRPTRAGALWLALAVTLPLAGLWGLFQGLCWLIG</sequence>
<organism evidence="2 3">
    <name type="scientific">Rhodovulum steppense</name>
    <dbReference type="NCBI Taxonomy" id="540251"/>
    <lineage>
        <taxon>Bacteria</taxon>
        <taxon>Pseudomonadati</taxon>
        <taxon>Pseudomonadota</taxon>
        <taxon>Alphaproteobacteria</taxon>
        <taxon>Rhodobacterales</taxon>
        <taxon>Paracoccaceae</taxon>
        <taxon>Rhodovulum</taxon>
    </lineage>
</organism>
<evidence type="ECO:0000256" key="1">
    <source>
        <dbReference type="SAM" id="Phobius"/>
    </source>
</evidence>
<keyword evidence="1" id="KW-1133">Transmembrane helix</keyword>